<proteinExistence type="predicted"/>
<dbReference type="PANTHER" id="PTHR33179:SF9">
    <property type="entry name" value="OS01G0278000 PROTEIN"/>
    <property type="match status" value="1"/>
</dbReference>
<dbReference type="Proteomes" id="UP001237642">
    <property type="component" value="Unassembled WGS sequence"/>
</dbReference>
<evidence type="ECO:0000313" key="3">
    <source>
        <dbReference type="EMBL" id="KAK1397407.1"/>
    </source>
</evidence>
<accession>A0AAD8J7K1</accession>
<dbReference type="Pfam" id="PF05678">
    <property type="entry name" value="VQ"/>
    <property type="match status" value="1"/>
</dbReference>
<dbReference type="GO" id="GO:0005516">
    <property type="term" value="F:calmodulin binding"/>
    <property type="evidence" value="ECO:0007669"/>
    <property type="project" value="TreeGrafter"/>
</dbReference>
<dbReference type="GO" id="GO:0006970">
    <property type="term" value="P:response to osmotic stress"/>
    <property type="evidence" value="ECO:0007669"/>
    <property type="project" value="TreeGrafter"/>
</dbReference>
<reference evidence="3" key="2">
    <citation type="submission" date="2023-05" db="EMBL/GenBank/DDBJ databases">
        <authorList>
            <person name="Schelkunov M.I."/>
        </authorList>
    </citation>
    <scope>NUCLEOTIDE SEQUENCE</scope>
    <source>
        <strain evidence="3">Hsosn_3</strain>
        <tissue evidence="3">Leaf</tissue>
    </source>
</reference>
<dbReference type="InterPro" id="IPR039609">
    <property type="entry name" value="VQ_15/22"/>
</dbReference>
<evidence type="ECO:0000259" key="2">
    <source>
        <dbReference type="Pfam" id="PF05678"/>
    </source>
</evidence>
<feature type="region of interest" description="Disordered" evidence="1">
    <location>
        <begin position="50"/>
        <end position="70"/>
    </location>
</feature>
<reference evidence="3" key="1">
    <citation type="submission" date="2023-02" db="EMBL/GenBank/DDBJ databases">
        <title>Genome of toxic invasive species Heracleum sosnowskyi carries increased number of genes despite the absence of recent whole-genome duplications.</title>
        <authorList>
            <person name="Schelkunov M."/>
            <person name="Shtratnikova V."/>
            <person name="Makarenko M."/>
            <person name="Klepikova A."/>
            <person name="Omelchenko D."/>
            <person name="Novikova G."/>
            <person name="Obukhova E."/>
            <person name="Bogdanov V."/>
            <person name="Penin A."/>
            <person name="Logacheva M."/>
        </authorList>
    </citation>
    <scope>NUCLEOTIDE SEQUENCE</scope>
    <source>
        <strain evidence="3">Hsosn_3</strain>
        <tissue evidence="3">Leaf</tissue>
    </source>
</reference>
<protein>
    <submittedName>
        <fullName evidence="3">Peroxisomal membrane 22 kDa family protein</fullName>
    </submittedName>
</protein>
<gene>
    <name evidence="3" type="ORF">POM88_007270</name>
</gene>
<evidence type="ECO:0000256" key="1">
    <source>
        <dbReference type="SAM" id="MobiDB-lite"/>
    </source>
</evidence>
<name>A0AAD8J7K1_9APIA</name>
<dbReference type="InterPro" id="IPR008889">
    <property type="entry name" value="VQ"/>
</dbReference>
<dbReference type="PANTHER" id="PTHR33179">
    <property type="entry name" value="VQ MOTIF-CONTAINING PROTEIN"/>
    <property type="match status" value="1"/>
</dbReference>
<dbReference type="AlphaFoldDB" id="A0AAD8J7K1"/>
<evidence type="ECO:0000313" key="4">
    <source>
        <dbReference type="Proteomes" id="UP001237642"/>
    </source>
</evidence>
<organism evidence="3 4">
    <name type="scientific">Heracleum sosnowskyi</name>
    <dbReference type="NCBI Taxonomy" id="360622"/>
    <lineage>
        <taxon>Eukaryota</taxon>
        <taxon>Viridiplantae</taxon>
        <taxon>Streptophyta</taxon>
        <taxon>Embryophyta</taxon>
        <taxon>Tracheophyta</taxon>
        <taxon>Spermatophyta</taxon>
        <taxon>Magnoliopsida</taxon>
        <taxon>eudicotyledons</taxon>
        <taxon>Gunneridae</taxon>
        <taxon>Pentapetalae</taxon>
        <taxon>asterids</taxon>
        <taxon>campanulids</taxon>
        <taxon>Apiales</taxon>
        <taxon>Apiaceae</taxon>
        <taxon>Apioideae</taxon>
        <taxon>apioid superclade</taxon>
        <taxon>Tordylieae</taxon>
        <taxon>Tordyliinae</taxon>
        <taxon>Heracleum</taxon>
    </lineage>
</organism>
<sequence>MASLQNQYFMPTFDDSWLSQAFTQDNNNTLTTNTFYDFSDDPFSPLSDMVRPESTSSTFTSSSVSGSDLDTRHAPIQKRINAVRNTKIIKRKSRAGKKSTTTFINADASNFRQLVQQMTGVRFGVGHVILKPEAQRVGNRFSGSLPTLDTSALSFDHCKEFEACTSTTTMGQQGYFRAEGGDELNNECFPTLESWVGM</sequence>
<dbReference type="EMBL" id="JAUIZM010000002">
    <property type="protein sequence ID" value="KAK1397407.1"/>
    <property type="molecule type" value="Genomic_DNA"/>
</dbReference>
<comment type="caution">
    <text evidence="3">The sequence shown here is derived from an EMBL/GenBank/DDBJ whole genome shotgun (WGS) entry which is preliminary data.</text>
</comment>
<dbReference type="GO" id="GO:0005634">
    <property type="term" value="C:nucleus"/>
    <property type="evidence" value="ECO:0007669"/>
    <property type="project" value="TreeGrafter"/>
</dbReference>
<keyword evidence="4" id="KW-1185">Reference proteome</keyword>
<feature type="domain" description="VQ" evidence="2">
    <location>
        <begin position="99"/>
        <end position="120"/>
    </location>
</feature>
<feature type="compositionally biased region" description="Low complexity" evidence="1">
    <location>
        <begin position="50"/>
        <end position="67"/>
    </location>
</feature>